<evidence type="ECO:0000313" key="2">
    <source>
        <dbReference type="EMBL" id="KAE8352179.1"/>
    </source>
</evidence>
<sequence>MSSTDQEGPDPETHRTILLPGKPNRSKSHNKEEETLQRDLGMDRDSRISEEGWKPKIDRRQSWNEEDRKHELQAWLLSVEKGKETGFTECSHDM</sequence>
<dbReference type="OrthoDB" id="5425892at2759"/>
<dbReference type="AlphaFoldDB" id="A0A5N6Z681"/>
<feature type="compositionally biased region" description="Basic and acidic residues" evidence="1">
    <location>
        <begin position="29"/>
        <end position="67"/>
    </location>
</feature>
<gene>
    <name evidence="2" type="ORF">BDV28DRAFT_135580</name>
</gene>
<keyword evidence="3" id="KW-1185">Reference proteome</keyword>
<accession>A0A5N6Z681</accession>
<dbReference type="Proteomes" id="UP000327118">
    <property type="component" value="Unassembled WGS sequence"/>
</dbReference>
<evidence type="ECO:0000256" key="1">
    <source>
        <dbReference type="SAM" id="MobiDB-lite"/>
    </source>
</evidence>
<evidence type="ECO:0000313" key="3">
    <source>
        <dbReference type="Proteomes" id="UP000327118"/>
    </source>
</evidence>
<protein>
    <submittedName>
        <fullName evidence="2">Uncharacterized protein</fullName>
    </submittedName>
</protein>
<feature type="region of interest" description="Disordered" evidence="1">
    <location>
        <begin position="1"/>
        <end position="67"/>
    </location>
</feature>
<proteinExistence type="predicted"/>
<reference evidence="3" key="1">
    <citation type="submission" date="2019-04" db="EMBL/GenBank/DDBJ databases">
        <title>Friends and foes A comparative genomics studyof 23 Aspergillus species from section Flavi.</title>
        <authorList>
            <consortium name="DOE Joint Genome Institute"/>
            <person name="Kjaerbolling I."/>
            <person name="Vesth T."/>
            <person name="Frisvad J.C."/>
            <person name="Nybo J.L."/>
            <person name="Theobald S."/>
            <person name="Kildgaard S."/>
            <person name="Isbrandt T."/>
            <person name="Kuo A."/>
            <person name="Sato A."/>
            <person name="Lyhne E.K."/>
            <person name="Kogle M.E."/>
            <person name="Wiebenga A."/>
            <person name="Kun R.S."/>
            <person name="Lubbers R.J."/>
            <person name="Makela M.R."/>
            <person name="Barry K."/>
            <person name="Chovatia M."/>
            <person name="Clum A."/>
            <person name="Daum C."/>
            <person name="Haridas S."/>
            <person name="He G."/>
            <person name="LaButti K."/>
            <person name="Lipzen A."/>
            <person name="Mondo S."/>
            <person name="Riley R."/>
            <person name="Salamov A."/>
            <person name="Simmons B.A."/>
            <person name="Magnuson J.K."/>
            <person name="Henrissat B."/>
            <person name="Mortensen U.H."/>
            <person name="Larsen T.O."/>
            <person name="Devries R.P."/>
            <person name="Grigoriev I.V."/>
            <person name="Machida M."/>
            <person name="Baker S.E."/>
            <person name="Andersen M.R."/>
        </authorList>
    </citation>
    <scope>NUCLEOTIDE SEQUENCE [LARGE SCALE GENOMIC DNA]</scope>
    <source>
        <strain evidence="3">CBS 553.77</strain>
    </source>
</reference>
<name>A0A5N6Z681_9EURO</name>
<organism evidence="2 3">
    <name type="scientific">Aspergillus coremiiformis</name>
    <dbReference type="NCBI Taxonomy" id="138285"/>
    <lineage>
        <taxon>Eukaryota</taxon>
        <taxon>Fungi</taxon>
        <taxon>Dikarya</taxon>
        <taxon>Ascomycota</taxon>
        <taxon>Pezizomycotina</taxon>
        <taxon>Eurotiomycetes</taxon>
        <taxon>Eurotiomycetidae</taxon>
        <taxon>Eurotiales</taxon>
        <taxon>Aspergillaceae</taxon>
        <taxon>Aspergillus</taxon>
        <taxon>Aspergillus subgen. Circumdati</taxon>
    </lineage>
</organism>
<dbReference type="EMBL" id="ML739139">
    <property type="protein sequence ID" value="KAE8352179.1"/>
    <property type="molecule type" value="Genomic_DNA"/>
</dbReference>